<organism evidence="6 7">
    <name type="scientific">Parthenolecanium corni</name>
    <dbReference type="NCBI Taxonomy" id="536013"/>
    <lineage>
        <taxon>Eukaryota</taxon>
        <taxon>Metazoa</taxon>
        <taxon>Ecdysozoa</taxon>
        <taxon>Arthropoda</taxon>
        <taxon>Hexapoda</taxon>
        <taxon>Insecta</taxon>
        <taxon>Pterygota</taxon>
        <taxon>Neoptera</taxon>
        <taxon>Paraneoptera</taxon>
        <taxon>Hemiptera</taxon>
        <taxon>Sternorrhyncha</taxon>
        <taxon>Coccoidea</taxon>
        <taxon>Coccidae</taxon>
        <taxon>Parthenolecanium</taxon>
    </lineage>
</organism>
<dbReference type="PANTHER" id="PTHR43142">
    <property type="entry name" value="CARBOXYLIC ESTER HYDROLASE"/>
    <property type="match status" value="1"/>
</dbReference>
<dbReference type="PROSITE" id="PS00941">
    <property type="entry name" value="CARBOXYLESTERASE_B_2"/>
    <property type="match status" value="1"/>
</dbReference>
<evidence type="ECO:0000256" key="2">
    <source>
        <dbReference type="ARBA" id="ARBA00022487"/>
    </source>
</evidence>
<dbReference type="PANTHER" id="PTHR43142:SF1">
    <property type="entry name" value="CARBOXYLIC ESTER HYDROLASE"/>
    <property type="match status" value="1"/>
</dbReference>
<evidence type="ECO:0000313" key="7">
    <source>
        <dbReference type="Proteomes" id="UP001367676"/>
    </source>
</evidence>
<evidence type="ECO:0000313" key="6">
    <source>
        <dbReference type="EMBL" id="KAK7590736.1"/>
    </source>
</evidence>
<dbReference type="Proteomes" id="UP001367676">
    <property type="component" value="Unassembled WGS sequence"/>
</dbReference>
<reference evidence="6 7" key="1">
    <citation type="submission" date="2024-03" db="EMBL/GenBank/DDBJ databases">
        <title>Adaptation during the transition from Ophiocordyceps entomopathogen to insect associate is accompanied by gene loss and intensified selection.</title>
        <authorList>
            <person name="Ward C.M."/>
            <person name="Onetto C.A."/>
            <person name="Borneman A.R."/>
        </authorList>
    </citation>
    <scope>NUCLEOTIDE SEQUENCE [LARGE SCALE GENOMIC DNA]</scope>
    <source>
        <strain evidence="6">AWRI1</strain>
        <tissue evidence="6">Single Adult Female</tissue>
    </source>
</reference>
<keyword evidence="3" id="KW-0378">Hydrolase</keyword>
<keyword evidence="7" id="KW-1185">Reference proteome</keyword>
<dbReference type="EMBL" id="JBBCAQ010000022">
    <property type="protein sequence ID" value="KAK7590736.1"/>
    <property type="molecule type" value="Genomic_DNA"/>
</dbReference>
<evidence type="ECO:0000256" key="4">
    <source>
        <dbReference type="ARBA" id="ARBA00023180"/>
    </source>
</evidence>
<evidence type="ECO:0000259" key="5">
    <source>
        <dbReference type="Pfam" id="PF00135"/>
    </source>
</evidence>
<accession>A0AAN9TWY6</accession>
<dbReference type="Pfam" id="PF00135">
    <property type="entry name" value="COesterase"/>
    <property type="match status" value="1"/>
</dbReference>
<dbReference type="AlphaFoldDB" id="A0AAN9TWY6"/>
<evidence type="ECO:0000256" key="1">
    <source>
        <dbReference type="ARBA" id="ARBA00005964"/>
    </source>
</evidence>
<gene>
    <name evidence="6" type="ORF">V9T40_002349</name>
</gene>
<sequence length="549" mass="62735">MSVKVGNGTIIGNENVCKLTGQVFHSYLGIPYAKPPIGDLRFQPPQKADKIEDEFDATMEGDDCIQMSRIRPGTTGSEDCLYVNVYVPKNPEESNDKSLKPVIVYVHGGIFTYMSGSSTNFSPDYLVSRGVIVVTMNYRLHVFGFLDLALPECPGNVGLLDQIMAFKWVKDNISYFGGDPDNVTAFGTSSGAVSIHLFAMSPLTRDLKLFNKIISASCNIFSCPIRKENAQDTAFELGHRLGYRGRNREALLKFLRSIPAEELTEKMNDYYLAMKTEMKGDVFCFPFLPTVQKLKEGAVIPEDPNQMIKYRTKMPILTGLLNRDGLMGFYLEPFLMTFVIENLFSVLQRNLKIADDDLPRVMDLIQSHYFQYRDLDYNAFPEAVNLFTDMFWLRRFYDQYQSELASEDCSVYVFEFKYDGGLNCYKKYYPLLTRWIEGAAHDDILGYCLPFKYDLASRFSNKRDLQVIKYVCTYLCNFAATGNPNNDTLKTQWRNSTAKDPCYLQISDMLKMTNGKINEKSAKVWERINKMVEEREIILKSTADTPVDD</sequence>
<dbReference type="Gene3D" id="3.40.50.1820">
    <property type="entry name" value="alpha/beta hydrolase"/>
    <property type="match status" value="1"/>
</dbReference>
<dbReference type="InterPro" id="IPR019819">
    <property type="entry name" value="Carboxylesterase_B_CS"/>
</dbReference>
<dbReference type="InterPro" id="IPR029058">
    <property type="entry name" value="AB_hydrolase_fold"/>
</dbReference>
<comment type="caution">
    <text evidence="6">The sequence shown here is derived from an EMBL/GenBank/DDBJ whole genome shotgun (WGS) entry which is preliminary data.</text>
</comment>
<keyword evidence="4" id="KW-0325">Glycoprotein</keyword>
<name>A0AAN9TWY6_9HEMI</name>
<proteinExistence type="inferred from homology"/>
<protein>
    <recommendedName>
        <fullName evidence="5">Carboxylesterase type B domain-containing protein</fullName>
    </recommendedName>
</protein>
<keyword evidence="2" id="KW-0719">Serine esterase</keyword>
<evidence type="ECO:0000256" key="3">
    <source>
        <dbReference type="ARBA" id="ARBA00022801"/>
    </source>
</evidence>
<comment type="similarity">
    <text evidence="1">Belongs to the type-B carboxylesterase/lipase family.</text>
</comment>
<feature type="domain" description="Carboxylesterase type B" evidence="5">
    <location>
        <begin position="2"/>
        <end position="525"/>
    </location>
</feature>
<dbReference type="InterPro" id="IPR002018">
    <property type="entry name" value="CarbesteraseB"/>
</dbReference>
<dbReference type="GO" id="GO:0052689">
    <property type="term" value="F:carboxylic ester hydrolase activity"/>
    <property type="evidence" value="ECO:0007669"/>
    <property type="project" value="UniProtKB-KW"/>
</dbReference>
<dbReference type="SUPFAM" id="SSF53474">
    <property type="entry name" value="alpha/beta-Hydrolases"/>
    <property type="match status" value="1"/>
</dbReference>